<dbReference type="RefSeq" id="WP_013251152.1">
    <property type="nucleotide sequence ID" value="NC_014363.1"/>
</dbReference>
<protein>
    <recommendedName>
        <fullName evidence="4">DUF2812 domain-containing protein</fullName>
    </recommendedName>
</protein>
<dbReference type="PATRIC" id="fig|633147.7.peg.1771"/>
<dbReference type="GeneID" id="78511743"/>
<evidence type="ECO:0000256" key="1">
    <source>
        <dbReference type="SAM" id="Phobius"/>
    </source>
</evidence>
<sequence length="187" mass="21592">MKTRVKKAFLDINEEEKWLNEQGAQGMMLLSYSNGTYEFEDVSPAAFQYKVDIPQYSEKERRRDYLDFLEQTGASVVAEYADRVYLRKKASGEPFALYTDRQDVERQAKKRSSHLYAIGFSQIMLGIMFLMQAFLRHEGPVSFWIPAVFGFLFVVSGIVFLALGFRAGRKATKGQVPSREERDIWEA</sequence>
<feature type="transmembrane region" description="Helical" evidence="1">
    <location>
        <begin position="115"/>
        <end position="135"/>
    </location>
</feature>
<dbReference type="OrthoDB" id="8757095at2"/>
<keyword evidence="1" id="KW-1133">Transmembrane helix</keyword>
<evidence type="ECO:0008006" key="4">
    <source>
        <dbReference type="Google" id="ProtNLM"/>
    </source>
</evidence>
<organism evidence="2 3">
    <name type="scientific">Olsenella uli (strain ATCC 49627 / DSM 7084 / CCUG 31166 / CIP 109912 / JCM 12494 / LMG 11480 / NCIMB 702895 / VPI D76D-27C)</name>
    <name type="common">Lactobacillus uli</name>
    <dbReference type="NCBI Taxonomy" id="633147"/>
    <lineage>
        <taxon>Bacteria</taxon>
        <taxon>Bacillati</taxon>
        <taxon>Actinomycetota</taxon>
        <taxon>Coriobacteriia</taxon>
        <taxon>Coriobacteriales</taxon>
        <taxon>Atopobiaceae</taxon>
        <taxon>Olsenella</taxon>
    </lineage>
</organism>
<name>E1QYD6_OLSUV</name>
<keyword evidence="1" id="KW-0812">Transmembrane</keyword>
<proteinExistence type="predicted"/>
<keyword evidence="1" id="KW-0472">Membrane</keyword>
<dbReference type="eggNOG" id="ENOG5032UIA">
    <property type="taxonomic scope" value="Bacteria"/>
</dbReference>
<dbReference type="STRING" id="633147.Olsu_0276"/>
<reference evidence="2 3" key="1">
    <citation type="journal article" date="2010" name="Stand. Genomic Sci.">
        <title>Complete genome sequence of Olsenella uli type strain (VPI D76D-27C).</title>
        <authorList>
            <person name="Goker M."/>
            <person name="Held B."/>
            <person name="Lucas S."/>
            <person name="Nolan M."/>
            <person name="Yasawong M."/>
            <person name="Glavina Del Rio T."/>
            <person name="Tice H."/>
            <person name="Cheng J.F."/>
            <person name="Bruce D."/>
            <person name="Detter J.C."/>
            <person name="Tapia R."/>
            <person name="Han C."/>
            <person name="Goodwin L."/>
            <person name="Pitluck S."/>
            <person name="Liolios K."/>
            <person name="Ivanova N."/>
            <person name="Mavromatis K."/>
            <person name="Mikhailova N."/>
            <person name="Pati A."/>
            <person name="Chen A."/>
            <person name="Palaniappan K."/>
            <person name="Land M."/>
            <person name="Hauser L."/>
            <person name="Chang Y.J."/>
            <person name="Jeffries C.D."/>
            <person name="Rohde M."/>
            <person name="Sikorski J."/>
            <person name="Pukall R."/>
            <person name="Woyke T."/>
            <person name="Bristow J."/>
            <person name="Eisen J.A."/>
            <person name="Markowitz V."/>
            <person name="Hugenholtz P."/>
            <person name="Kyrpides N.C."/>
            <person name="Klenk H.P."/>
            <person name="Lapidus A."/>
        </authorList>
    </citation>
    <scope>NUCLEOTIDE SEQUENCE [LARGE SCALE GENOMIC DNA]</scope>
    <source>
        <strain evidence="3">ATCC 49627 / DSM 7084 / CIP 109912 / JCM 12494 / NCIMB 702895 / VPI D76D-27C</strain>
    </source>
</reference>
<dbReference type="KEGG" id="ols:Olsu_0276"/>
<dbReference type="Pfam" id="PF11193">
    <property type="entry name" value="DUF2812"/>
    <property type="match status" value="1"/>
</dbReference>
<feature type="transmembrane region" description="Helical" evidence="1">
    <location>
        <begin position="141"/>
        <end position="165"/>
    </location>
</feature>
<dbReference type="HOGENOM" id="CLU_101727_0_0_11"/>
<evidence type="ECO:0000313" key="3">
    <source>
        <dbReference type="Proteomes" id="UP000000333"/>
    </source>
</evidence>
<dbReference type="InterPro" id="IPR021359">
    <property type="entry name" value="DUF2812"/>
</dbReference>
<dbReference type="AlphaFoldDB" id="E1QYD6"/>
<keyword evidence="3" id="KW-1185">Reference proteome</keyword>
<accession>E1QYD6</accession>
<gene>
    <name evidence="2" type="ordered locus">Olsu_0276</name>
</gene>
<dbReference type="Proteomes" id="UP000000333">
    <property type="component" value="Chromosome"/>
</dbReference>
<evidence type="ECO:0000313" key="2">
    <source>
        <dbReference type="EMBL" id="ADK67400.1"/>
    </source>
</evidence>
<dbReference type="EMBL" id="CP002106">
    <property type="protein sequence ID" value="ADK67400.1"/>
    <property type="molecule type" value="Genomic_DNA"/>
</dbReference>